<dbReference type="AlphaFoldDB" id="A0A1H6NM15"/>
<accession>A0A1H6NM15</accession>
<evidence type="ECO:0000313" key="2">
    <source>
        <dbReference type="Proteomes" id="UP000199371"/>
    </source>
</evidence>
<dbReference type="EMBL" id="FNXF01000021">
    <property type="protein sequence ID" value="SEI11479.1"/>
    <property type="molecule type" value="Genomic_DNA"/>
</dbReference>
<dbReference type="RefSeq" id="WP_092796674.1">
    <property type="nucleotide sequence ID" value="NZ_FNXF01000021.1"/>
</dbReference>
<evidence type="ECO:0000313" key="1">
    <source>
        <dbReference type="EMBL" id="SEI11479.1"/>
    </source>
</evidence>
<organism evidence="1 2">
    <name type="scientific">Rheinheimera pacifica</name>
    <dbReference type="NCBI Taxonomy" id="173990"/>
    <lineage>
        <taxon>Bacteria</taxon>
        <taxon>Pseudomonadati</taxon>
        <taxon>Pseudomonadota</taxon>
        <taxon>Gammaproteobacteria</taxon>
        <taxon>Chromatiales</taxon>
        <taxon>Chromatiaceae</taxon>
        <taxon>Rheinheimera</taxon>
    </lineage>
</organism>
<dbReference type="OrthoDB" id="9982935at2"/>
<sequence length="61" mass="7082">MASKIQNLYDAHHAEFEAWFTKIHPNHGLSFSWEPVFDSGWYKEDMANGAWIAWLSLTGKI</sequence>
<dbReference type="Proteomes" id="UP000199371">
    <property type="component" value="Unassembled WGS sequence"/>
</dbReference>
<protein>
    <submittedName>
        <fullName evidence="1">Uncharacterized protein</fullName>
    </submittedName>
</protein>
<gene>
    <name evidence="1" type="ORF">SAMN05660691_03829</name>
</gene>
<keyword evidence="2" id="KW-1185">Reference proteome</keyword>
<proteinExistence type="predicted"/>
<reference evidence="2" key="1">
    <citation type="submission" date="2016-10" db="EMBL/GenBank/DDBJ databases">
        <authorList>
            <person name="Varghese N."/>
            <person name="Submissions S."/>
        </authorList>
    </citation>
    <scope>NUCLEOTIDE SEQUENCE [LARGE SCALE GENOMIC DNA]</scope>
    <source>
        <strain evidence="2">DSM 17616</strain>
    </source>
</reference>
<name>A0A1H6NM15_9GAMM</name>